<accession>A0A7W6GHV5</accession>
<keyword evidence="3" id="KW-0479">Metal-binding</keyword>
<comment type="caution">
    <text evidence="4">The sequence shown here is derived from an EMBL/GenBank/DDBJ whole genome shotgun (WGS) entry which is preliminary data.</text>
</comment>
<name>A0A7W6GHV5_9HYPH</name>
<sequence length="160" mass="17764">MSTLAISVDELFIDKAQRLLDVFVSDPTDVLSLGLVAEPGKYEKRFLFGDGMTSAWAFAWGAGASTPIHDHHCPCVVGVVDGTVLEEWFEPEDEGSEFVRLAKAHDRPRGAITALRPRRPNIHRIRNIGSDMAMTVHIYGFNHKAVATSVDREYLARELS</sequence>
<organism evidence="4 5">
    <name type="scientific">Hansschlegelia beijingensis</name>
    <dbReference type="NCBI Taxonomy" id="1133344"/>
    <lineage>
        <taxon>Bacteria</taxon>
        <taxon>Pseudomonadati</taxon>
        <taxon>Pseudomonadota</taxon>
        <taxon>Alphaproteobacteria</taxon>
        <taxon>Hyphomicrobiales</taxon>
        <taxon>Methylopilaceae</taxon>
        <taxon>Hansschlegelia</taxon>
    </lineage>
</organism>
<dbReference type="Proteomes" id="UP000528964">
    <property type="component" value="Unassembled WGS sequence"/>
</dbReference>
<dbReference type="GO" id="GO:0005506">
    <property type="term" value="F:iron ion binding"/>
    <property type="evidence" value="ECO:0007669"/>
    <property type="project" value="InterPro"/>
</dbReference>
<evidence type="ECO:0000313" key="4">
    <source>
        <dbReference type="EMBL" id="MBB3974209.1"/>
    </source>
</evidence>
<dbReference type="InterPro" id="IPR011051">
    <property type="entry name" value="RmlC_Cupin_sf"/>
</dbReference>
<gene>
    <name evidence="4" type="ORF">GGR24_002890</name>
</gene>
<evidence type="ECO:0000256" key="2">
    <source>
        <dbReference type="PIRSR" id="PIRSR610300-50"/>
    </source>
</evidence>
<proteinExistence type="inferred from homology"/>
<feature type="binding site" evidence="3">
    <location>
        <position position="123"/>
    </location>
    <ligand>
        <name>Fe cation</name>
        <dbReference type="ChEBI" id="CHEBI:24875"/>
        <note>catalytic</note>
    </ligand>
</feature>
<reference evidence="4 5" key="1">
    <citation type="submission" date="2020-08" db="EMBL/GenBank/DDBJ databases">
        <title>Genomic Encyclopedia of Type Strains, Phase IV (KMG-IV): sequencing the most valuable type-strain genomes for metagenomic binning, comparative biology and taxonomic classification.</title>
        <authorList>
            <person name="Goeker M."/>
        </authorList>
    </citation>
    <scope>NUCLEOTIDE SEQUENCE [LARGE SCALE GENOMIC DNA]</scope>
    <source>
        <strain evidence="4 5">DSM 25481</strain>
    </source>
</reference>
<dbReference type="InterPro" id="IPR014710">
    <property type="entry name" value="RmlC-like_jellyroll"/>
</dbReference>
<dbReference type="AlphaFoldDB" id="A0A7W6GHV5"/>
<dbReference type="RefSeq" id="WP_183396061.1">
    <property type="nucleotide sequence ID" value="NZ_JACIDR010000005.1"/>
</dbReference>
<evidence type="ECO:0000313" key="5">
    <source>
        <dbReference type="Proteomes" id="UP000528964"/>
    </source>
</evidence>
<feature type="binding site" evidence="3">
    <location>
        <position position="71"/>
    </location>
    <ligand>
        <name>Fe cation</name>
        <dbReference type="ChEBI" id="CHEBI:24875"/>
        <note>catalytic</note>
    </ligand>
</feature>
<comment type="similarity">
    <text evidence="1">Belongs to the cysteine dioxygenase family.</text>
</comment>
<evidence type="ECO:0000256" key="1">
    <source>
        <dbReference type="ARBA" id="ARBA00006622"/>
    </source>
</evidence>
<feature type="binding site" evidence="3">
    <location>
        <position position="69"/>
    </location>
    <ligand>
        <name>Fe cation</name>
        <dbReference type="ChEBI" id="CHEBI:24875"/>
        <note>catalytic</note>
    </ligand>
</feature>
<dbReference type="Pfam" id="PF05995">
    <property type="entry name" value="CDO_I"/>
    <property type="match status" value="1"/>
</dbReference>
<dbReference type="EMBL" id="JACIDR010000005">
    <property type="protein sequence ID" value="MBB3974209.1"/>
    <property type="molecule type" value="Genomic_DNA"/>
</dbReference>
<dbReference type="InterPro" id="IPR010300">
    <property type="entry name" value="CDO_1"/>
</dbReference>
<dbReference type="GO" id="GO:0016702">
    <property type="term" value="F:oxidoreductase activity, acting on single donors with incorporation of molecular oxygen, incorporation of two atoms of oxygen"/>
    <property type="evidence" value="ECO:0007669"/>
    <property type="project" value="InterPro"/>
</dbReference>
<evidence type="ECO:0000256" key="3">
    <source>
        <dbReference type="PIRSR" id="PIRSR610300-51"/>
    </source>
</evidence>
<keyword evidence="3" id="KW-0408">Iron</keyword>
<protein>
    <submittedName>
        <fullName evidence="4">Putative metal-dependent enzyme (Double-stranded beta helix superfamily)</fullName>
    </submittedName>
</protein>
<feature type="cross-link" description="3'-(S-cysteinyl)-tyrosine (Cys-Tyr)" evidence="2">
    <location>
        <begin position="75"/>
        <end position="139"/>
    </location>
</feature>
<dbReference type="Gene3D" id="2.60.120.10">
    <property type="entry name" value="Jelly Rolls"/>
    <property type="match status" value="1"/>
</dbReference>
<keyword evidence="5" id="KW-1185">Reference proteome</keyword>
<dbReference type="SUPFAM" id="SSF51182">
    <property type="entry name" value="RmlC-like cupins"/>
    <property type="match status" value="1"/>
</dbReference>
<keyword evidence="2" id="KW-0883">Thioether bond</keyword>